<dbReference type="InterPro" id="IPR029061">
    <property type="entry name" value="THDP-binding"/>
</dbReference>
<dbReference type="InterPro" id="IPR042179">
    <property type="entry name" value="KGD_C_sf"/>
</dbReference>
<dbReference type="Pfam" id="PF00676">
    <property type="entry name" value="E1_dh"/>
    <property type="match status" value="1"/>
</dbReference>
<comment type="cofactor">
    <cofactor evidence="1">
        <name>thiamine diphosphate</name>
        <dbReference type="ChEBI" id="CHEBI:58937"/>
    </cofactor>
</comment>
<dbReference type="GO" id="GO:0004591">
    <property type="term" value="F:oxoglutarate dehydrogenase (succinyl-transferring) activity"/>
    <property type="evidence" value="ECO:0007669"/>
    <property type="project" value="UniProtKB-EC"/>
</dbReference>
<dbReference type="Pfam" id="PF16078">
    <property type="entry name" value="2-oxogl_dehyd_N"/>
    <property type="match status" value="1"/>
</dbReference>
<dbReference type="NCBIfam" id="NF008907">
    <property type="entry name" value="PRK12270.1"/>
    <property type="match status" value="1"/>
</dbReference>
<evidence type="ECO:0000256" key="4">
    <source>
        <dbReference type="ARBA" id="ARBA00023052"/>
    </source>
</evidence>
<dbReference type="CDD" id="cd02016">
    <property type="entry name" value="TPP_E1_OGDC_like"/>
    <property type="match status" value="1"/>
</dbReference>
<dbReference type="SMART" id="SM00861">
    <property type="entry name" value="Transket_pyr"/>
    <property type="match status" value="1"/>
</dbReference>
<dbReference type="InterPro" id="IPR001017">
    <property type="entry name" value="DH_E1"/>
</dbReference>
<dbReference type="GO" id="GO:0005829">
    <property type="term" value="C:cytosol"/>
    <property type="evidence" value="ECO:0007669"/>
    <property type="project" value="TreeGrafter"/>
</dbReference>
<dbReference type="InterPro" id="IPR005475">
    <property type="entry name" value="Transketolase-like_Pyr-bd"/>
</dbReference>
<dbReference type="AlphaFoldDB" id="A0A3B1A3I9"/>
<keyword evidence="4" id="KW-0786">Thiamine pyrophosphate</keyword>
<feature type="domain" description="Transketolase-like pyrimidine-binding" evidence="5">
    <location>
        <begin position="605"/>
        <end position="798"/>
    </location>
</feature>
<evidence type="ECO:0000256" key="1">
    <source>
        <dbReference type="ARBA" id="ARBA00001964"/>
    </source>
</evidence>
<dbReference type="Pfam" id="PF02779">
    <property type="entry name" value="Transket_pyr"/>
    <property type="match status" value="1"/>
</dbReference>
<dbReference type="PANTHER" id="PTHR23152">
    <property type="entry name" value="2-OXOGLUTARATE DEHYDROGENASE"/>
    <property type="match status" value="1"/>
</dbReference>
<dbReference type="PANTHER" id="PTHR23152:SF4">
    <property type="entry name" value="2-OXOADIPATE DEHYDROGENASE COMPLEX COMPONENT E1"/>
    <property type="match status" value="1"/>
</dbReference>
<dbReference type="NCBIfam" id="TIGR00239">
    <property type="entry name" value="2oxo_dh_E1"/>
    <property type="match status" value="1"/>
</dbReference>
<accession>A0A3B1A3I9</accession>
<dbReference type="Gene3D" id="3.40.50.12470">
    <property type="match status" value="1"/>
</dbReference>
<keyword evidence="3 6" id="KW-0560">Oxidoreductase</keyword>
<dbReference type="Pfam" id="PF16870">
    <property type="entry name" value="OxoGdeHyase_C"/>
    <property type="match status" value="1"/>
</dbReference>
<dbReference type="PIRSF" id="PIRSF000157">
    <property type="entry name" value="Oxoglu_dh_E1"/>
    <property type="match status" value="1"/>
</dbReference>
<evidence type="ECO:0000256" key="2">
    <source>
        <dbReference type="ARBA" id="ARBA00012280"/>
    </source>
</evidence>
<dbReference type="GO" id="GO:0006099">
    <property type="term" value="P:tricarboxylic acid cycle"/>
    <property type="evidence" value="ECO:0007669"/>
    <property type="project" value="TreeGrafter"/>
</dbReference>
<name>A0A3B1A3I9_9ZZZZ</name>
<evidence type="ECO:0000259" key="5">
    <source>
        <dbReference type="SMART" id="SM00861"/>
    </source>
</evidence>
<evidence type="ECO:0000313" key="6">
    <source>
        <dbReference type="EMBL" id="VAW98631.1"/>
    </source>
</evidence>
<dbReference type="NCBIfam" id="NF006914">
    <property type="entry name" value="PRK09404.1"/>
    <property type="match status" value="1"/>
</dbReference>
<organism evidence="6">
    <name type="scientific">hydrothermal vent metagenome</name>
    <dbReference type="NCBI Taxonomy" id="652676"/>
    <lineage>
        <taxon>unclassified sequences</taxon>
        <taxon>metagenomes</taxon>
        <taxon>ecological metagenomes</taxon>
    </lineage>
</organism>
<dbReference type="Gene3D" id="3.40.50.970">
    <property type="match status" value="1"/>
</dbReference>
<reference evidence="6" key="1">
    <citation type="submission" date="2018-06" db="EMBL/GenBank/DDBJ databases">
        <authorList>
            <person name="Zhirakovskaya E."/>
        </authorList>
    </citation>
    <scope>NUCLEOTIDE SEQUENCE</scope>
</reference>
<protein>
    <recommendedName>
        <fullName evidence="2">oxoglutarate dehydrogenase (succinyl-transferring)</fullName>
        <ecNumber evidence="2">1.2.4.2</ecNumber>
    </recommendedName>
</protein>
<dbReference type="InterPro" id="IPR031717">
    <property type="entry name" value="ODO-1/KGD_C"/>
</dbReference>
<sequence>MDLSNKKKSLQEIWNNSALAGLNSGYLEELYQQFLIEPESLDTQWRTYFTRMQNSTNEDLLHHNIKQEFIAHFKHEPQRQNKASSSTGFELQQIKVLQFINAYRFLGHRIANTNPFSQQNENTVEELTLDYYGFSQNTLAQVFETGSLFGVERLKLREIIKILQATYSGSLGAEYMHLSNIQEKRWLQQKLESCQGNFLFDKATKVELLKNLIAAEGLEHYLHAKYVGQKRFSLEGSESLIPLLKGLIKRGGTEHHIEEMAIGMAHRGRINVLINIMGKIPSDLFMEFEGKTTNKNGTGDVKYHMGFSTDLETGNGPVHVALAFNPSHLEIIAPVVEGSVRARQDRRGDKQGKHVIPIVIHGDAAFAGQGVVMETFNMSQSRGYSTKGTIHIVVNNQIGFTTSKQEDARSTMYCTDVAKMVDAPILHVNGDDPEAVLHTIHLALDYKMKFSKDIVIDMVCYRRHGHSEADEPMVTQPQMYKTIRNKITTLALYADKLISEGIITEKKLIKYKVEYTDNLDTGKSMVEKHVYDNNIAYPYISDWSKYVKCGVNFPFDNDVETQVDKTTLHYCYKCINNIPDGFELHRNVKKILSSRDNMANGTILVDWGFAETMAYATLLNDGFSIRLSGQDSGRGTFFHRHAILHNQKDTSVHIPLRNLNSDDVTFLVSNSLLSEEAVLAFEYGYATTDPKTMVIWEAQFGDFANNAQVVIDQFISAGEQKWNRLCGLVMLLPHGFEGQGPEHSSARLERYLQLCAQHNIQVCVPSNAAQIFHLLRRQMLLSCRRPLIIMSPKSLLRLPAAMSDFKSLSNGKFETLIVETEPHDSSNITRVIFCSGKIYYALQNSRKKNSKENIIILRIEQLYPFPTELVADELKKYTNVTDYVWCQEEPMNQGAWYSSQHHIRHAIGKNKNLEYAGRPLLAAPAVGNINIHKEQEAQLISDALGF</sequence>
<evidence type="ECO:0000256" key="3">
    <source>
        <dbReference type="ARBA" id="ARBA00023002"/>
    </source>
</evidence>
<dbReference type="EC" id="1.2.4.2" evidence="2"/>
<dbReference type="EMBL" id="UOFS01000038">
    <property type="protein sequence ID" value="VAW98631.1"/>
    <property type="molecule type" value="Genomic_DNA"/>
</dbReference>
<dbReference type="SUPFAM" id="SSF52518">
    <property type="entry name" value="Thiamin diphosphate-binding fold (THDP-binding)"/>
    <property type="match status" value="2"/>
</dbReference>
<gene>
    <name evidence="6" type="ORF">MNBD_GAMMA22-1592</name>
</gene>
<dbReference type="Gene3D" id="3.40.50.11610">
    <property type="entry name" value="Multifunctional 2-oxoglutarate metabolism enzyme, C-terminal domain"/>
    <property type="match status" value="1"/>
</dbReference>
<dbReference type="GO" id="GO:0030976">
    <property type="term" value="F:thiamine pyrophosphate binding"/>
    <property type="evidence" value="ECO:0007669"/>
    <property type="project" value="InterPro"/>
</dbReference>
<dbReference type="InterPro" id="IPR011603">
    <property type="entry name" value="2oxoglutarate_DH_E1"/>
</dbReference>
<proteinExistence type="predicted"/>
<dbReference type="GO" id="GO:0045252">
    <property type="term" value="C:oxoglutarate dehydrogenase complex"/>
    <property type="evidence" value="ECO:0007669"/>
    <property type="project" value="TreeGrafter"/>
</dbReference>
<dbReference type="Gene3D" id="1.10.287.1150">
    <property type="entry name" value="TPP helical domain"/>
    <property type="match status" value="1"/>
</dbReference>
<dbReference type="InterPro" id="IPR032106">
    <property type="entry name" value="2-oxogl_dehyd_N"/>
</dbReference>